<dbReference type="SUPFAM" id="SSF46785">
    <property type="entry name" value="Winged helix' DNA-binding domain"/>
    <property type="match status" value="1"/>
</dbReference>
<evidence type="ECO:0000256" key="2">
    <source>
        <dbReference type="ARBA" id="ARBA00023125"/>
    </source>
</evidence>
<dbReference type="SMART" id="SM00420">
    <property type="entry name" value="HTH_DEOR"/>
    <property type="match status" value="1"/>
</dbReference>
<dbReference type="PANTHER" id="PTHR30363:SF44">
    <property type="entry name" value="AGA OPERON TRANSCRIPTIONAL REPRESSOR-RELATED"/>
    <property type="match status" value="1"/>
</dbReference>
<dbReference type="InterPro" id="IPR018356">
    <property type="entry name" value="Tscrpt_reg_HTH_DeoR_CS"/>
</dbReference>
<dbReference type="Gene3D" id="3.40.50.1360">
    <property type="match status" value="1"/>
</dbReference>
<dbReference type="InterPro" id="IPR050313">
    <property type="entry name" value="Carb_Metab_HTH_regulators"/>
</dbReference>
<dbReference type="PANTHER" id="PTHR30363">
    <property type="entry name" value="HTH-TYPE TRANSCRIPTIONAL REGULATOR SRLR-RELATED"/>
    <property type="match status" value="1"/>
</dbReference>
<protein>
    <recommendedName>
        <fullName evidence="4">HTH deoR-type domain-containing protein</fullName>
    </recommendedName>
</protein>
<dbReference type="Gene3D" id="1.10.10.10">
    <property type="entry name" value="Winged helix-like DNA-binding domain superfamily/Winged helix DNA-binding domain"/>
    <property type="match status" value="1"/>
</dbReference>
<dbReference type="InterPro" id="IPR036390">
    <property type="entry name" value="WH_DNA-bd_sf"/>
</dbReference>
<dbReference type="Pfam" id="PF00455">
    <property type="entry name" value="DeoRC"/>
    <property type="match status" value="1"/>
</dbReference>
<accession>A0A212J487</accession>
<dbReference type="Pfam" id="PF08220">
    <property type="entry name" value="HTH_DeoR"/>
    <property type="match status" value="1"/>
</dbReference>
<dbReference type="InterPro" id="IPR036388">
    <property type="entry name" value="WH-like_DNA-bd_sf"/>
</dbReference>
<keyword evidence="2" id="KW-0238">DNA-binding</keyword>
<evidence type="ECO:0000256" key="3">
    <source>
        <dbReference type="ARBA" id="ARBA00023163"/>
    </source>
</evidence>
<evidence type="ECO:0000259" key="4">
    <source>
        <dbReference type="PROSITE" id="PS51000"/>
    </source>
</evidence>
<dbReference type="EMBL" id="FLUM01000001">
    <property type="protein sequence ID" value="SBV94270.1"/>
    <property type="molecule type" value="Genomic_DNA"/>
</dbReference>
<dbReference type="PROSITE" id="PS00894">
    <property type="entry name" value="HTH_DEOR_1"/>
    <property type="match status" value="1"/>
</dbReference>
<evidence type="ECO:0000256" key="1">
    <source>
        <dbReference type="ARBA" id="ARBA00023015"/>
    </source>
</evidence>
<reference evidence="5" key="1">
    <citation type="submission" date="2016-04" db="EMBL/GenBank/DDBJ databases">
        <authorList>
            <person name="Evans L.H."/>
            <person name="Alamgir A."/>
            <person name="Owens N."/>
            <person name="Weber N.D."/>
            <person name="Virtaneva K."/>
            <person name="Barbian K."/>
            <person name="Babar A."/>
            <person name="Rosenke K."/>
        </authorList>
    </citation>
    <scope>NUCLEOTIDE SEQUENCE</scope>
    <source>
        <strain evidence="5">86-1</strain>
    </source>
</reference>
<dbReference type="AlphaFoldDB" id="A0A212J487"/>
<dbReference type="InterPro" id="IPR037171">
    <property type="entry name" value="NagB/RpiA_transferase-like"/>
</dbReference>
<sequence>MGNIAKRHKFILEQLKHDGYVKVQELSEKLEVSEVTIRKDLKYLESKKMLYRNHGSASSLSSIITDKHIDVKEKMQMEEKTRIAKAANSLLEPNDKIIIASGTTLLTFANEINVDHNITVITSSVKVSLTLCYNPNIEIVQLGGNMRKNSVSVIGHYAENILESLSCNKLFLGVDGIDLDYGLTTSDMSEARINQQMIDAAQKIIILTDSSKFGKRGFCKICDLNKIHHIITDNNAPAHIIDMLRERDIEVTLV</sequence>
<proteinExistence type="predicted"/>
<dbReference type="InterPro" id="IPR014036">
    <property type="entry name" value="DeoR-like_C"/>
</dbReference>
<dbReference type="GO" id="GO:0003677">
    <property type="term" value="F:DNA binding"/>
    <property type="evidence" value="ECO:0007669"/>
    <property type="project" value="UniProtKB-KW"/>
</dbReference>
<keyword evidence="1" id="KW-0805">Transcription regulation</keyword>
<dbReference type="SMART" id="SM01134">
    <property type="entry name" value="DeoRC"/>
    <property type="match status" value="1"/>
</dbReference>
<feature type="domain" description="HTH deoR-type" evidence="4">
    <location>
        <begin position="4"/>
        <end position="59"/>
    </location>
</feature>
<keyword evidence="3" id="KW-0804">Transcription</keyword>
<name>A0A212J487_9BACT</name>
<dbReference type="PRINTS" id="PR00037">
    <property type="entry name" value="HTHLACR"/>
</dbReference>
<dbReference type="SUPFAM" id="SSF100950">
    <property type="entry name" value="NagB/RpiA/CoA transferase-like"/>
    <property type="match status" value="1"/>
</dbReference>
<evidence type="ECO:0000313" key="5">
    <source>
        <dbReference type="EMBL" id="SBV94270.1"/>
    </source>
</evidence>
<gene>
    <name evidence="5" type="ORF">KL86DYS1_11089</name>
</gene>
<dbReference type="RefSeq" id="WP_296938947.1">
    <property type="nucleotide sequence ID" value="NZ_LT599032.1"/>
</dbReference>
<organism evidence="5">
    <name type="scientific">uncultured Dysgonomonas sp</name>
    <dbReference type="NCBI Taxonomy" id="206096"/>
    <lineage>
        <taxon>Bacteria</taxon>
        <taxon>Pseudomonadati</taxon>
        <taxon>Bacteroidota</taxon>
        <taxon>Bacteroidia</taxon>
        <taxon>Bacteroidales</taxon>
        <taxon>Dysgonomonadaceae</taxon>
        <taxon>Dysgonomonas</taxon>
        <taxon>environmental samples</taxon>
    </lineage>
</organism>
<dbReference type="GO" id="GO:0003700">
    <property type="term" value="F:DNA-binding transcription factor activity"/>
    <property type="evidence" value="ECO:0007669"/>
    <property type="project" value="InterPro"/>
</dbReference>
<dbReference type="InterPro" id="IPR001034">
    <property type="entry name" value="DeoR_HTH"/>
</dbReference>
<dbReference type="PROSITE" id="PS51000">
    <property type="entry name" value="HTH_DEOR_2"/>
    <property type="match status" value="1"/>
</dbReference>